<comment type="caution">
    <text evidence="2">The sequence shown here is derived from an EMBL/GenBank/DDBJ whole genome shotgun (WGS) entry which is preliminary data.</text>
</comment>
<keyword evidence="2" id="KW-0413">Isomerase</keyword>
<keyword evidence="3" id="KW-1185">Reference proteome</keyword>
<dbReference type="EMBL" id="RKQK01000001">
    <property type="protein sequence ID" value="RPE71739.1"/>
    <property type="molecule type" value="Genomic_DNA"/>
</dbReference>
<dbReference type="GO" id="GO:0016491">
    <property type="term" value="F:oxidoreductase activity"/>
    <property type="evidence" value="ECO:0007669"/>
    <property type="project" value="InterPro"/>
</dbReference>
<dbReference type="InterPro" id="IPR036249">
    <property type="entry name" value="Thioredoxin-like_sf"/>
</dbReference>
<dbReference type="OrthoDB" id="9780147at2"/>
<feature type="domain" description="Thioredoxin" evidence="1">
    <location>
        <begin position="61"/>
        <end position="253"/>
    </location>
</feature>
<dbReference type="RefSeq" id="WP_123791929.1">
    <property type="nucleotide sequence ID" value="NZ_RKQK01000001.1"/>
</dbReference>
<evidence type="ECO:0000313" key="3">
    <source>
        <dbReference type="Proteomes" id="UP000269689"/>
    </source>
</evidence>
<gene>
    <name evidence="2" type="ORF">EDD53_0866</name>
</gene>
<reference evidence="2 3" key="1">
    <citation type="submission" date="2018-11" db="EMBL/GenBank/DDBJ databases">
        <title>Genomic Encyclopedia of Type Strains, Phase IV (KMG-IV): sequencing the most valuable type-strain genomes for metagenomic binning, comparative biology and taxonomic classification.</title>
        <authorList>
            <person name="Goeker M."/>
        </authorList>
    </citation>
    <scope>NUCLEOTIDE SEQUENCE [LARGE SCALE GENOMIC DNA]</scope>
    <source>
        <strain evidence="2 3">DSM 104731</strain>
    </source>
</reference>
<accession>A0A3N4UW52</accession>
<dbReference type="InterPro" id="IPR051470">
    <property type="entry name" value="Thiol:disulfide_interchange"/>
</dbReference>
<organism evidence="2 3">
    <name type="scientific">Pacificibacter maritimus</name>
    <dbReference type="NCBI Taxonomy" id="762213"/>
    <lineage>
        <taxon>Bacteria</taxon>
        <taxon>Pseudomonadati</taxon>
        <taxon>Pseudomonadota</taxon>
        <taxon>Alphaproteobacteria</taxon>
        <taxon>Rhodobacterales</taxon>
        <taxon>Roseobacteraceae</taxon>
        <taxon>Pacificibacter</taxon>
    </lineage>
</organism>
<dbReference type="PROSITE" id="PS51352">
    <property type="entry name" value="THIOREDOXIN_2"/>
    <property type="match status" value="1"/>
</dbReference>
<proteinExistence type="predicted"/>
<dbReference type="PANTHER" id="PTHR35272:SF3">
    <property type="entry name" value="THIOL:DISULFIDE INTERCHANGE PROTEIN DSBC"/>
    <property type="match status" value="1"/>
</dbReference>
<dbReference type="Pfam" id="PF18312">
    <property type="entry name" value="ScsC_N"/>
    <property type="match status" value="1"/>
</dbReference>
<dbReference type="InterPro" id="IPR013766">
    <property type="entry name" value="Thioredoxin_domain"/>
</dbReference>
<evidence type="ECO:0000313" key="2">
    <source>
        <dbReference type="EMBL" id="RPE71739.1"/>
    </source>
</evidence>
<protein>
    <submittedName>
        <fullName evidence="2">Protein-disulfide isomerase</fullName>
    </submittedName>
</protein>
<dbReference type="AlphaFoldDB" id="A0A3N4UW52"/>
<dbReference type="Gene3D" id="3.40.30.10">
    <property type="entry name" value="Glutaredoxin"/>
    <property type="match status" value="1"/>
</dbReference>
<dbReference type="GO" id="GO:0016853">
    <property type="term" value="F:isomerase activity"/>
    <property type="evidence" value="ECO:0007669"/>
    <property type="project" value="UniProtKB-KW"/>
</dbReference>
<dbReference type="CDD" id="cd03023">
    <property type="entry name" value="DsbA_Com1_like"/>
    <property type="match status" value="1"/>
</dbReference>
<sequence>MPLSATLKTLGATALVSLTVMGEAYSSDLTDMSDKDRAAFRAEVRAYLLDNPEVLMEAISVLEDRNAEKAEASDRDLILSHAEALFTSPNDLILGNPDGDITIVEFLDYRCGYCKKAHPDMTALLKNDGNIKMIVKEFPILGEASVLASRFAIAVHLVAGDEAYSDVYENLMSGGSNVTEGSLKRLLRGTDIDVDAVMARINTDEVSNIIAQNHALGQAMQINGTPAFVMQSEVIRGYVPYDSMVEIVAELRAKG</sequence>
<dbReference type="InterPro" id="IPR041205">
    <property type="entry name" value="ScsC_N"/>
</dbReference>
<name>A0A3N4UW52_9RHOB</name>
<evidence type="ECO:0000259" key="1">
    <source>
        <dbReference type="PROSITE" id="PS51352"/>
    </source>
</evidence>
<dbReference type="Proteomes" id="UP000269689">
    <property type="component" value="Unassembled WGS sequence"/>
</dbReference>
<dbReference type="SUPFAM" id="SSF52833">
    <property type="entry name" value="Thioredoxin-like"/>
    <property type="match status" value="1"/>
</dbReference>
<dbReference type="PANTHER" id="PTHR35272">
    <property type="entry name" value="THIOL:DISULFIDE INTERCHANGE PROTEIN DSBC-RELATED"/>
    <property type="match status" value="1"/>
</dbReference>
<dbReference type="InterPro" id="IPR001853">
    <property type="entry name" value="DSBA-like_thioredoxin_dom"/>
</dbReference>
<dbReference type="Pfam" id="PF01323">
    <property type="entry name" value="DSBA"/>
    <property type="match status" value="1"/>
</dbReference>